<protein>
    <recommendedName>
        <fullName evidence="8">Abasic site processing protein</fullName>
        <ecNumber evidence="8">3.4.-.-</ecNumber>
    </recommendedName>
</protein>
<keyword evidence="7" id="KW-0456">Lyase</keyword>
<comment type="similarity">
    <text evidence="1 8">Belongs to the SOS response-associated peptidase family.</text>
</comment>
<evidence type="ECO:0000256" key="4">
    <source>
        <dbReference type="ARBA" id="ARBA00022801"/>
    </source>
</evidence>
<dbReference type="GO" id="GO:0008233">
    <property type="term" value="F:peptidase activity"/>
    <property type="evidence" value="ECO:0007669"/>
    <property type="project" value="UniProtKB-KW"/>
</dbReference>
<dbReference type="GO" id="GO:0003697">
    <property type="term" value="F:single-stranded DNA binding"/>
    <property type="evidence" value="ECO:0007669"/>
    <property type="project" value="InterPro"/>
</dbReference>
<evidence type="ECO:0000256" key="7">
    <source>
        <dbReference type="ARBA" id="ARBA00023239"/>
    </source>
</evidence>
<keyword evidence="2 8" id="KW-0645">Protease</keyword>
<evidence type="ECO:0000313" key="9">
    <source>
        <dbReference type="EMBL" id="QSE75948.1"/>
    </source>
</evidence>
<evidence type="ECO:0000256" key="8">
    <source>
        <dbReference type="RuleBase" id="RU364100"/>
    </source>
</evidence>
<evidence type="ECO:0000256" key="1">
    <source>
        <dbReference type="ARBA" id="ARBA00008136"/>
    </source>
</evidence>
<evidence type="ECO:0000256" key="3">
    <source>
        <dbReference type="ARBA" id="ARBA00022763"/>
    </source>
</evidence>
<name>A0AA45KG92_9LACT</name>
<dbReference type="InterPro" id="IPR003738">
    <property type="entry name" value="SRAP"/>
</dbReference>
<dbReference type="Proteomes" id="UP000663608">
    <property type="component" value="Chromosome"/>
</dbReference>
<keyword evidence="10" id="KW-1185">Reference proteome</keyword>
<dbReference type="EMBL" id="CP070872">
    <property type="protein sequence ID" value="QSE75948.1"/>
    <property type="molecule type" value="Genomic_DNA"/>
</dbReference>
<proteinExistence type="inferred from homology"/>
<dbReference type="RefSeq" id="WP_205871515.1">
    <property type="nucleotide sequence ID" value="NZ_CP070872.1"/>
</dbReference>
<keyword evidence="3" id="KW-0227">DNA damage</keyword>
<dbReference type="InterPro" id="IPR036590">
    <property type="entry name" value="SRAP-like"/>
</dbReference>
<keyword evidence="6" id="KW-0238">DNA-binding</keyword>
<evidence type="ECO:0000256" key="5">
    <source>
        <dbReference type="ARBA" id="ARBA00023124"/>
    </source>
</evidence>
<dbReference type="EC" id="3.4.-.-" evidence="8"/>
<dbReference type="AlphaFoldDB" id="A0AA45KG92"/>
<organism evidence="9 10">
    <name type="scientific">Lactococcus taiwanensis</name>
    <dbReference type="NCBI Taxonomy" id="1151742"/>
    <lineage>
        <taxon>Bacteria</taxon>
        <taxon>Bacillati</taxon>
        <taxon>Bacillota</taxon>
        <taxon>Bacilli</taxon>
        <taxon>Lactobacillales</taxon>
        <taxon>Streptococcaceae</taxon>
        <taxon>Lactococcus</taxon>
    </lineage>
</organism>
<dbReference type="GO" id="GO:0106300">
    <property type="term" value="P:protein-DNA covalent cross-linking repair"/>
    <property type="evidence" value="ECO:0007669"/>
    <property type="project" value="InterPro"/>
</dbReference>
<evidence type="ECO:0000256" key="2">
    <source>
        <dbReference type="ARBA" id="ARBA00022670"/>
    </source>
</evidence>
<evidence type="ECO:0000313" key="10">
    <source>
        <dbReference type="Proteomes" id="UP000663608"/>
    </source>
</evidence>
<sequence length="203" mass="23220">MCGRYTLEPEANETLKRLFDKANLRLEESAGVFPMPMKKIATGEIFPSDTILTLLGDKATENVGAYATRWGIRSKSLVINARAETLLEKVTFRPLFSRQRCVIPTNGFFEWQHGNKKNEKSTKYYFGLGRSTPLYLAGLYRVHEGELESVIITTASHPSISEVHDRMPLIIAQEDLRRWLFDDSFAQKQLQREMPSLMKDSLC</sequence>
<dbReference type="PANTHER" id="PTHR13604">
    <property type="entry name" value="DC12-RELATED"/>
    <property type="match status" value="1"/>
</dbReference>
<accession>A0AA45KG92</accession>
<dbReference type="Gene3D" id="3.90.1680.10">
    <property type="entry name" value="SOS response associated peptidase-like"/>
    <property type="match status" value="1"/>
</dbReference>
<gene>
    <name evidence="9" type="ORF">JW886_05555</name>
</gene>
<keyword evidence="5" id="KW-0190">Covalent protein-DNA linkage</keyword>
<dbReference type="SUPFAM" id="SSF143081">
    <property type="entry name" value="BB1717-like"/>
    <property type="match status" value="1"/>
</dbReference>
<dbReference type="GO" id="GO:0016829">
    <property type="term" value="F:lyase activity"/>
    <property type="evidence" value="ECO:0007669"/>
    <property type="project" value="UniProtKB-KW"/>
</dbReference>
<dbReference type="PANTHER" id="PTHR13604:SF0">
    <property type="entry name" value="ABASIC SITE PROCESSING PROTEIN HMCES"/>
    <property type="match status" value="1"/>
</dbReference>
<dbReference type="KEGG" id="lti:JW886_05555"/>
<dbReference type="Pfam" id="PF02586">
    <property type="entry name" value="SRAP"/>
    <property type="match status" value="1"/>
</dbReference>
<reference evidence="9 10" key="1">
    <citation type="submission" date="2021-02" db="EMBL/GenBank/DDBJ databases">
        <title>Complete genome sequence of Lactococcus lactis strain K_LL004.</title>
        <authorList>
            <person name="Kim H.B."/>
        </authorList>
    </citation>
    <scope>NUCLEOTIDE SEQUENCE [LARGE SCALE GENOMIC DNA]</scope>
    <source>
        <strain evidence="9 10">K_LL004</strain>
    </source>
</reference>
<dbReference type="GO" id="GO:0006508">
    <property type="term" value="P:proteolysis"/>
    <property type="evidence" value="ECO:0007669"/>
    <property type="project" value="UniProtKB-KW"/>
</dbReference>
<keyword evidence="4 8" id="KW-0378">Hydrolase</keyword>
<evidence type="ECO:0000256" key="6">
    <source>
        <dbReference type="ARBA" id="ARBA00023125"/>
    </source>
</evidence>